<evidence type="ECO:0000256" key="1">
    <source>
        <dbReference type="SAM" id="MobiDB-lite"/>
    </source>
</evidence>
<evidence type="ECO:0000313" key="3">
    <source>
        <dbReference type="Proteomes" id="UP000276389"/>
    </source>
</evidence>
<gene>
    <name evidence="2" type="ORF">EJE24_20315</name>
</gene>
<organism evidence="2 3">
    <name type="scientific">Enterobacter huaxiensis</name>
    <dbReference type="NCBI Taxonomy" id="2494702"/>
    <lineage>
        <taxon>Bacteria</taxon>
        <taxon>Pseudomonadati</taxon>
        <taxon>Pseudomonadota</taxon>
        <taxon>Gammaproteobacteria</taxon>
        <taxon>Enterobacterales</taxon>
        <taxon>Enterobacteriaceae</taxon>
        <taxon>Enterobacter</taxon>
    </lineage>
</organism>
<protein>
    <submittedName>
        <fullName evidence="2">DUF2531 family protein</fullName>
    </submittedName>
</protein>
<feature type="region of interest" description="Disordered" evidence="1">
    <location>
        <begin position="98"/>
        <end position="133"/>
    </location>
</feature>
<dbReference type="EMBL" id="RWHU01000009">
    <property type="protein sequence ID" value="RSK64467.1"/>
    <property type="molecule type" value="Genomic_DNA"/>
</dbReference>
<evidence type="ECO:0000313" key="2">
    <source>
        <dbReference type="EMBL" id="RSK64467.1"/>
    </source>
</evidence>
<dbReference type="AlphaFoldDB" id="A0A3R9NEW3"/>
<dbReference type="InterPro" id="IPR019684">
    <property type="entry name" value="HofP"/>
</dbReference>
<proteinExistence type="predicted"/>
<sequence>MRTELRLILCSLLFLTGMRDPFQPPEDSCSVGQLAQWRYQGMASGSADTGFLLDAQKRWHRVKKNERLSPGWRVSAMDKQELTVDVGDMCEPTRWTWQREGTKARENKDTAVADDTEPAAVSRRAQAGYPRGG</sequence>
<dbReference type="Proteomes" id="UP000276389">
    <property type="component" value="Unassembled WGS sequence"/>
</dbReference>
<name>A0A3R9NEW3_9ENTR</name>
<dbReference type="Pfam" id="PF10748">
    <property type="entry name" value="HofP"/>
    <property type="match status" value="1"/>
</dbReference>
<reference evidence="2 3" key="1">
    <citation type="submission" date="2018-12" db="EMBL/GenBank/DDBJ databases">
        <title>The Genome Submission of two Enterobacter spp. strains.</title>
        <authorList>
            <person name="Wu W."/>
            <person name="Wei L."/>
            <person name="Feng Y."/>
            <person name="Zong Z."/>
        </authorList>
    </citation>
    <scope>NUCLEOTIDE SEQUENCE [LARGE SCALE GENOMIC DNA]</scope>
    <source>
        <strain evidence="2 3">WCHEHu045002</strain>
    </source>
</reference>
<accession>A0A3R9NEW3</accession>
<comment type="caution">
    <text evidence="2">The sequence shown here is derived from an EMBL/GenBank/DDBJ whole genome shotgun (WGS) entry which is preliminary data.</text>
</comment>
<feature type="compositionally biased region" description="Basic and acidic residues" evidence="1">
    <location>
        <begin position="100"/>
        <end position="111"/>
    </location>
</feature>